<keyword evidence="1" id="KW-1133">Transmembrane helix</keyword>
<reference evidence="2 3" key="1">
    <citation type="submission" date="2021-01" db="EMBL/GenBank/DDBJ databases">
        <title>Tumebacillus sp. strain ITR2 16S ribosomal RNA gene Genome sequencing and assembly.</title>
        <authorList>
            <person name="Kang M."/>
        </authorList>
    </citation>
    <scope>NUCLEOTIDE SEQUENCE [LARGE SCALE GENOMIC DNA]</scope>
    <source>
        <strain evidence="2 3">ITR2</strain>
    </source>
</reference>
<evidence type="ECO:0000313" key="3">
    <source>
        <dbReference type="Proteomes" id="UP000602284"/>
    </source>
</evidence>
<keyword evidence="3" id="KW-1185">Reference proteome</keyword>
<accession>A0ABS1JCZ7</accession>
<sequence length="78" mass="8991">MSKRISLLLALVAELGLLGWLYSRYHQIEQDILMVQGQFQDRYADLHSQWLKLAGGIMLVAFAALVTAYVLVRNWRRA</sequence>
<name>A0ABS1JCZ7_9BACL</name>
<organism evidence="2 3">
    <name type="scientific">Tumebacillus amylolyticus</name>
    <dbReference type="NCBI Taxonomy" id="2801339"/>
    <lineage>
        <taxon>Bacteria</taxon>
        <taxon>Bacillati</taxon>
        <taxon>Bacillota</taxon>
        <taxon>Bacilli</taxon>
        <taxon>Bacillales</taxon>
        <taxon>Alicyclobacillaceae</taxon>
        <taxon>Tumebacillus</taxon>
    </lineage>
</organism>
<dbReference type="Proteomes" id="UP000602284">
    <property type="component" value="Unassembled WGS sequence"/>
</dbReference>
<dbReference type="EMBL" id="JAEQNB010000005">
    <property type="protein sequence ID" value="MBL0388157.1"/>
    <property type="molecule type" value="Genomic_DNA"/>
</dbReference>
<evidence type="ECO:0000256" key="1">
    <source>
        <dbReference type="SAM" id="Phobius"/>
    </source>
</evidence>
<comment type="caution">
    <text evidence="2">The sequence shown here is derived from an EMBL/GenBank/DDBJ whole genome shotgun (WGS) entry which is preliminary data.</text>
</comment>
<dbReference type="RefSeq" id="WP_201636860.1">
    <property type="nucleotide sequence ID" value="NZ_JAEQNB010000005.1"/>
</dbReference>
<keyword evidence="1" id="KW-0812">Transmembrane</keyword>
<protein>
    <submittedName>
        <fullName evidence="2">Uncharacterized protein</fullName>
    </submittedName>
</protein>
<feature type="transmembrane region" description="Helical" evidence="1">
    <location>
        <begin position="50"/>
        <end position="72"/>
    </location>
</feature>
<proteinExistence type="predicted"/>
<keyword evidence="1" id="KW-0472">Membrane</keyword>
<gene>
    <name evidence="2" type="ORF">JJB07_16185</name>
</gene>
<evidence type="ECO:0000313" key="2">
    <source>
        <dbReference type="EMBL" id="MBL0388157.1"/>
    </source>
</evidence>